<dbReference type="EMBL" id="MH790601">
    <property type="protein sequence ID" value="QBH79920.1"/>
    <property type="molecule type" value="Genomic_DNA"/>
</dbReference>
<dbReference type="EMBL" id="MH790618">
    <property type="protein sequence ID" value="QBH81416.1"/>
    <property type="molecule type" value="Genomic_DNA"/>
</dbReference>
<evidence type="ECO:0000313" key="10">
    <source>
        <dbReference type="EMBL" id="QBH85954.1"/>
    </source>
</evidence>
<sequence length="78" mass="8976">MMNTPTQTPCVSRTRMIPRRSTPSHRNRTCPPPTNHPAHWPPTTSSHHTRNLAPCPYRQMPSCRDATYEAPVVAPWRF</sequence>
<dbReference type="EMBL" id="MH790593">
    <property type="protein sequence ID" value="QBH79304.1"/>
    <property type="molecule type" value="Genomic_DNA"/>
</dbReference>
<evidence type="ECO:0000313" key="2">
    <source>
        <dbReference type="EMBL" id="AWP48543.1"/>
    </source>
</evidence>
<dbReference type="EMBL" id="MF621256">
    <property type="protein sequence ID" value="AWP48543.1"/>
    <property type="molecule type" value="Genomic_DNA"/>
</dbReference>
<feature type="compositionally biased region" description="Polar residues" evidence="1">
    <location>
        <begin position="1"/>
        <end position="11"/>
    </location>
</feature>
<dbReference type="EMBL" id="MH790556">
    <property type="protein sequence ID" value="QBH76153.1"/>
    <property type="molecule type" value="Genomic_DNA"/>
</dbReference>
<dbReference type="EMBL" id="MH790653">
    <property type="protein sequence ID" value="QBH84542.1"/>
    <property type="molecule type" value="Genomic_DNA"/>
</dbReference>
<reference evidence="2" key="1">
    <citation type="journal article" date="2017" name="PLoS Med.">
        <title>Dual-strain genital herpes simplex virus type 2 (HSV-2) infection in the US, Peru, and 8 countries in sub-Saharan Africa: A nested cross-sectional viral genotyping study.</title>
        <authorList>
            <person name="Johnston C."/>
            <person name="Magaret A."/>
            <person name="Roychoudhury P."/>
            <person name="Greninger A.L."/>
            <person name="Reeves D."/>
            <person name="Schiffer J."/>
            <person name="Jerome K.R."/>
            <person name="Sather C."/>
            <person name="Diem K."/>
            <person name="Lingappa J.R."/>
            <person name="Celum C."/>
            <person name="Koelle D.M."/>
            <person name="Wald A."/>
        </authorList>
    </citation>
    <scope>NUCLEOTIDE SEQUENCE</scope>
    <source>
        <strain evidence="2">2007-38113</strain>
    </source>
</reference>
<reference evidence="3" key="2">
    <citation type="submission" date="2018-08" db="EMBL/GenBank/DDBJ databases">
        <title>HSV2 whole genome sequences from clinical isolates.</title>
        <authorList>
            <person name="Roychoudhury P."/>
            <person name="Greninger A.L."/>
            <person name="Jerome K.R."/>
            <person name="Johnston C."/>
            <person name="Wald A."/>
            <person name="Xie H."/>
        </authorList>
    </citation>
    <scope>NUCLEOTIDE SEQUENCE</scope>
    <source>
        <strain evidence="9">2004-51444SWAB</strain>
        <strain evidence="8">2005-42278</strain>
        <strain evidence="5">2006-18003CAM</strain>
        <strain evidence="10">2007-15346</strain>
        <strain evidence="7">2011-21768</strain>
        <strain evidence="4">2012-10336</strain>
        <strain evidence="3">2012-15948</strain>
        <strain evidence="6">2013-37246_S80_L001</strain>
    </source>
</reference>
<feature type="compositionally biased region" description="Basic residues" evidence="1">
    <location>
        <begin position="16"/>
        <end position="28"/>
    </location>
</feature>
<dbReference type="EMBL" id="MH790668">
    <property type="protein sequence ID" value="QBH85954.1"/>
    <property type="molecule type" value="Genomic_DNA"/>
</dbReference>
<feature type="region of interest" description="Disordered" evidence="1">
    <location>
        <begin position="1"/>
        <end position="53"/>
    </location>
</feature>
<evidence type="ECO:0000313" key="8">
    <source>
        <dbReference type="EMBL" id="QBH83685.1"/>
    </source>
</evidence>
<evidence type="ECO:0000313" key="9">
    <source>
        <dbReference type="EMBL" id="QBH84542.1"/>
    </source>
</evidence>
<accession>A0A2U9DVC2</accession>
<proteinExistence type="predicted"/>
<name>A0A2U9DVC2_HHV2</name>
<evidence type="ECO:0000256" key="1">
    <source>
        <dbReference type="SAM" id="MobiDB-lite"/>
    </source>
</evidence>
<dbReference type="EMBL" id="MH790584">
    <property type="protein sequence ID" value="QBH78514.1"/>
    <property type="molecule type" value="Genomic_DNA"/>
</dbReference>
<dbReference type="EMBL" id="MH790643">
    <property type="protein sequence ID" value="QBH83685.1"/>
    <property type="molecule type" value="Genomic_DNA"/>
</dbReference>
<evidence type="ECO:0000313" key="4">
    <source>
        <dbReference type="EMBL" id="QBH78514.1"/>
    </source>
</evidence>
<evidence type="ECO:0000313" key="5">
    <source>
        <dbReference type="EMBL" id="QBH79304.1"/>
    </source>
</evidence>
<evidence type="ECO:0000313" key="6">
    <source>
        <dbReference type="EMBL" id="QBH79920.1"/>
    </source>
</evidence>
<protein>
    <submittedName>
        <fullName evidence="2">Uncharacterized protein</fullName>
    </submittedName>
</protein>
<evidence type="ECO:0000313" key="3">
    <source>
        <dbReference type="EMBL" id="QBH76153.1"/>
    </source>
</evidence>
<organism evidence="2">
    <name type="scientific">Human herpesvirus 2</name>
    <name type="common">HHV-2</name>
    <name type="synonym">Human herpes simplex virus 2</name>
    <dbReference type="NCBI Taxonomy" id="10310"/>
    <lineage>
        <taxon>Viruses</taxon>
        <taxon>Duplodnaviria</taxon>
        <taxon>Heunggongvirae</taxon>
        <taxon>Peploviricota</taxon>
        <taxon>Herviviricetes</taxon>
        <taxon>Herpesvirales</taxon>
        <taxon>Orthoherpesviridae</taxon>
        <taxon>Alphaherpesvirinae</taxon>
        <taxon>Simplexvirus</taxon>
        <taxon>Simplexvirus humanalpha2</taxon>
    </lineage>
</organism>
<evidence type="ECO:0000313" key="7">
    <source>
        <dbReference type="EMBL" id="QBH81416.1"/>
    </source>
</evidence>
<organismHost>
    <name type="scientific">Homo sapiens</name>
    <name type="common">Human</name>
    <dbReference type="NCBI Taxonomy" id="9606"/>
</organismHost>